<feature type="transmembrane region" description="Helical" evidence="1">
    <location>
        <begin position="65"/>
        <end position="87"/>
    </location>
</feature>
<dbReference type="EMBL" id="BOQP01000035">
    <property type="protein sequence ID" value="GIM78884.1"/>
    <property type="molecule type" value="Genomic_DNA"/>
</dbReference>
<protein>
    <submittedName>
        <fullName evidence="2">Uncharacterized protein</fullName>
    </submittedName>
</protein>
<keyword evidence="3" id="KW-1185">Reference proteome</keyword>
<evidence type="ECO:0000313" key="3">
    <source>
        <dbReference type="Proteomes" id="UP000680865"/>
    </source>
</evidence>
<proteinExistence type="predicted"/>
<sequence>MIDGLRTAGLYSVLLVASAYTVVDVDAGGDWAFLPGFVIQLALWGAGVMVAALRFQEVTLSRTAVWIAIFMGLPMIVTTVVGAGWYVRYAGERTAVVVTDTRTHCTAENECGRESRITAVADGRDLGWISPFCDFGGSVRRGQQATVWALPGNSPQPRYTQCSGQAITAAVAGGVWVVMAGGVIAARTVTSPGGVPVGRCGPVR</sequence>
<gene>
    <name evidence="2" type="ORF">Aco04nite_62760</name>
</gene>
<dbReference type="AlphaFoldDB" id="A0A919SVQ7"/>
<feature type="transmembrane region" description="Helical" evidence="1">
    <location>
        <begin position="31"/>
        <end position="53"/>
    </location>
</feature>
<keyword evidence="1" id="KW-1133">Transmembrane helix</keyword>
<dbReference type="RefSeq" id="WP_213000797.1">
    <property type="nucleotide sequence ID" value="NZ_BAAATW010000001.1"/>
</dbReference>
<keyword evidence="1" id="KW-0812">Transmembrane</keyword>
<evidence type="ECO:0000313" key="2">
    <source>
        <dbReference type="EMBL" id="GIM78884.1"/>
    </source>
</evidence>
<organism evidence="2 3">
    <name type="scientific">Winogradskya consettensis</name>
    <dbReference type="NCBI Taxonomy" id="113560"/>
    <lineage>
        <taxon>Bacteria</taxon>
        <taxon>Bacillati</taxon>
        <taxon>Actinomycetota</taxon>
        <taxon>Actinomycetes</taxon>
        <taxon>Micromonosporales</taxon>
        <taxon>Micromonosporaceae</taxon>
        <taxon>Winogradskya</taxon>
    </lineage>
</organism>
<reference evidence="2" key="1">
    <citation type="submission" date="2021-03" db="EMBL/GenBank/DDBJ databases">
        <title>Whole genome shotgun sequence of Actinoplanes consettensis NBRC 14913.</title>
        <authorList>
            <person name="Komaki H."/>
            <person name="Tamura T."/>
        </authorList>
    </citation>
    <scope>NUCLEOTIDE SEQUENCE</scope>
    <source>
        <strain evidence="2">NBRC 14913</strain>
    </source>
</reference>
<name>A0A919SVQ7_9ACTN</name>
<accession>A0A919SVQ7</accession>
<comment type="caution">
    <text evidence="2">The sequence shown here is derived from an EMBL/GenBank/DDBJ whole genome shotgun (WGS) entry which is preliminary data.</text>
</comment>
<evidence type="ECO:0000256" key="1">
    <source>
        <dbReference type="SAM" id="Phobius"/>
    </source>
</evidence>
<dbReference type="Proteomes" id="UP000680865">
    <property type="component" value="Unassembled WGS sequence"/>
</dbReference>
<keyword evidence="1" id="KW-0472">Membrane</keyword>